<keyword evidence="3" id="KW-1185">Reference proteome</keyword>
<feature type="domain" description="AB hydrolase-1" evidence="1">
    <location>
        <begin position="27"/>
        <end position="266"/>
    </location>
</feature>
<dbReference type="EMBL" id="BAAAME010000002">
    <property type="protein sequence ID" value="GAA1725286.1"/>
    <property type="molecule type" value="Genomic_DNA"/>
</dbReference>
<organism evidence="2 3">
    <name type="scientific">Aeromicrobium alkaliterrae</name>
    <dbReference type="NCBI Taxonomy" id="302168"/>
    <lineage>
        <taxon>Bacteria</taxon>
        <taxon>Bacillati</taxon>
        <taxon>Actinomycetota</taxon>
        <taxon>Actinomycetes</taxon>
        <taxon>Propionibacteriales</taxon>
        <taxon>Nocardioidaceae</taxon>
        <taxon>Aeromicrobium</taxon>
    </lineage>
</organism>
<dbReference type="InterPro" id="IPR029058">
    <property type="entry name" value="AB_hydrolase_fold"/>
</dbReference>
<reference evidence="3" key="1">
    <citation type="journal article" date="2019" name="Int. J. Syst. Evol. Microbiol.">
        <title>The Global Catalogue of Microorganisms (GCM) 10K type strain sequencing project: providing services to taxonomists for standard genome sequencing and annotation.</title>
        <authorList>
            <consortium name="The Broad Institute Genomics Platform"/>
            <consortium name="The Broad Institute Genome Sequencing Center for Infectious Disease"/>
            <person name="Wu L."/>
            <person name="Ma J."/>
        </authorList>
    </citation>
    <scope>NUCLEOTIDE SEQUENCE [LARGE SCALE GENOMIC DNA]</scope>
    <source>
        <strain evidence="3">JCM 13518</strain>
    </source>
</reference>
<proteinExistence type="predicted"/>
<evidence type="ECO:0000313" key="3">
    <source>
        <dbReference type="Proteomes" id="UP001501057"/>
    </source>
</evidence>
<dbReference type="PANTHER" id="PTHR43689">
    <property type="entry name" value="HYDROLASE"/>
    <property type="match status" value="1"/>
</dbReference>
<evidence type="ECO:0000259" key="1">
    <source>
        <dbReference type="Pfam" id="PF12697"/>
    </source>
</evidence>
<comment type="caution">
    <text evidence="2">The sequence shown here is derived from an EMBL/GenBank/DDBJ whole genome shotgun (WGS) entry which is preliminary data.</text>
</comment>
<protein>
    <submittedName>
        <fullName evidence="2">Alpha/beta hydrolase</fullName>
    </submittedName>
</protein>
<dbReference type="Proteomes" id="UP001501057">
    <property type="component" value="Unassembled WGS sequence"/>
</dbReference>
<name>A0ABP4VFM3_9ACTN</name>
<accession>A0ABP4VFM3</accession>
<gene>
    <name evidence="2" type="ORF">GCM10009710_02580</name>
</gene>
<dbReference type="InterPro" id="IPR000073">
    <property type="entry name" value="AB_hydrolase_1"/>
</dbReference>
<dbReference type="SUPFAM" id="SSF53474">
    <property type="entry name" value="alpha/beta-Hydrolases"/>
    <property type="match status" value="1"/>
</dbReference>
<dbReference type="PANTHER" id="PTHR43689:SF8">
    <property type="entry name" value="ALPHA_BETA-HYDROLASES SUPERFAMILY PROTEIN"/>
    <property type="match status" value="1"/>
</dbReference>
<dbReference type="Pfam" id="PF12697">
    <property type="entry name" value="Abhydrolase_6"/>
    <property type="match status" value="1"/>
</dbReference>
<dbReference type="Gene3D" id="3.40.50.1820">
    <property type="entry name" value="alpha/beta hydrolase"/>
    <property type="match status" value="1"/>
</dbReference>
<dbReference type="GO" id="GO:0016787">
    <property type="term" value="F:hydrolase activity"/>
    <property type="evidence" value="ECO:0007669"/>
    <property type="project" value="UniProtKB-KW"/>
</dbReference>
<keyword evidence="2" id="KW-0378">Hydrolase</keyword>
<dbReference type="PRINTS" id="PR00111">
    <property type="entry name" value="ABHYDROLASE"/>
</dbReference>
<evidence type="ECO:0000313" key="2">
    <source>
        <dbReference type="EMBL" id="GAA1725286.1"/>
    </source>
</evidence>
<sequence length="272" mass="29128">MEPDIVSIDGVETATWVLGSEGPSPDVVLCHGTPWSAEVWRQVGTRLAQGRRVHLWDMPGYGRSSMDADVPVDLASQMARLPRLLDHWGLESPDVVAHDIGGAVALGAHLRHGAEYRRLVLWDVVTLDPWGSPFFRLVAENADVFAALPPALHAALVREYVAGAANHALSDAWVERLAAPWVTEPGQAAFYRQIAALTPADTRPVVERLASVRCPAAIGWGQADPWIPVEQAGRLADALPGDVPIATLEGVGHLAPVEATEAVADAVEAWLA</sequence>
<dbReference type="RefSeq" id="WP_344196905.1">
    <property type="nucleotide sequence ID" value="NZ_BAAAME010000002.1"/>
</dbReference>